<dbReference type="AlphaFoldDB" id="A0ABD2CC01"/>
<name>A0ABD2CC01_VESMC</name>
<proteinExistence type="predicted"/>
<feature type="non-terminal residue" evidence="2">
    <location>
        <position position="1"/>
    </location>
</feature>
<sequence length="114" mass="12783">IVLHREYKVSVADMVCFMLNAFFQQQCTVPPSSSSTPPSPSPSPTPLSDHRQLAFLLTRIDVGNTTQDLSRRDGGGGGVTTLVLRDDRDRSPWFKITWSLVLPRSLKLYDLSYQ</sequence>
<dbReference type="Proteomes" id="UP001607303">
    <property type="component" value="Unassembled WGS sequence"/>
</dbReference>
<evidence type="ECO:0000256" key="1">
    <source>
        <dbReference type="SAM" id="MobiDB-lite"/>
    </source>
</evidence>
<protein>
    <submittedName>
        <fullName evidence="2">Uncharacterized protein</fullName>
    </submittedName>
</protein>
<keyword evidence="3" id="KW-1185">Reference proteome</keyword>
<comment type="caution">
    <text evidence="2">The sequence shown here is derived from an EMBL/GenBank/DDBJ whole genome shotgun (WGS) entry which is preliminary data.</text>
</comment>
<feature type="non-terminal residue" evidence="2">
    <location>
        <position position="114"/>
    </location>
</feature>
<gene>
    <name evidence="2" type="ORF">V1477_009187</name>
</gene>
<dbReference type="EMBL" id="JAYRBN010000057">
    <property type="protein sequence ID" value="KAL2742586.1"/>
    <property type="molecule type" value="Genomic_DNA"/>
</dbReference>
<evidence type="ECO:0000313" key="3">
    <source>
        <dbReference type="Proteomes" id="UP001607303"/>
    </source>
</evidence>
<feature type="region of interest" description="Disordered" evidence="1">
    <location>
        <begin position="28"/>
        <end position="48"/>
    </location>
</feature>
<accession>A0ABD2CC01</accession>
<reference evidence="2 3" key="1">
    <citation type="journal article" date="2024" name="Ann. Entomol. Soc. Am.">
        <title>Genomic analyses of the southern and eastern yellowjacket wasps (Hymenoptera: Vespidae) reveal evolutionary signatures of social life.</title>
        <authorList>
            <person name="Catto M.A."/>
            <person name="Caine P.B."/>
            <person name="Orr S.E."/>
            <person name="Hunt B.G."/>
            <person name="Goodisman M.A.D."/>
        </authorList>
    </citation>
    <scope>NUCLEOTIDE SEQUENCE [LARGE SCALE GENOMIC DNA]</scope>
    <source>
        <strain evidence="2">232</strain>
        <tissue evidence="2">Head and thorax</tissue>
    </source>
</reference>
<organism evidence="2 3">
    <name type="scientific">Vespula maculifrons</name>
    <name type="common">Eastern yellow jacket</name>
    <name type="synonym">Wasp</name>
    <dbReference type="NCBI Taxonomy" id="7453"/>
    <lineage>
        <taxon>Eukaryota</taxon>
        <taxon>Metazoa</taxon>
        <taxon>Ecdysozoa</taxon>
        <taxon>Arthropoda</taxon>
        <taxon>Hexapoda</taxon>
        <taxon>Insecta</taxon>
        <taxon>Pterygota</taxon>
        <taxon>Neoptera</taxon>
        <taxon>Endopterygota</taxon>
        <taxon>Hymenoptera</taxon>
        <taxon>Apocrita</taxon>
        <taxon>Aculeata</taxon>
        <taxon>Vespoidea</taxon>
        <taxon>Vespidae</taxon>
        <taxon>Vespinae</taxon>
        <taxon>Vespula</taxon>
    </lineage>
</organism>
<evidence type="ECO:0000313" key="2">
    <source>
        <dbReference type="EMBL" id="KAL2742586.1"/>
    </source>
</evidence>